<reference evidence="1" key="2">
    <citation type="submission" date="2021-04" db="EMBL/GenBank/DDBJ databases">
        <authorList>
            <person name="Gilroy R."/>
        </authorList>
    </citation>
    <scope>NUCLEOTIDE SEQUENCE</scope>
    <source>
        <strain evidence="1">CHK169-4300</strain>
    </source>
</reference>
<accession>A0A9D2G3Y8</accession>
<gene>
    <name evidence="1" type="ORF">H9808_08440</name>
</gene>
<name>A0A9D2G3Y8_9LACT</name>
<protein>
    <submittedName>
        <fullName evidence="1">Uncharacterized protein</fullName>
    </submittedName>
</protein>
<evidence type="ECO:0000313" key="1">
    <source>
        <dbReference type="EMBL" id="HIZ71772.1"/>
    </source>
</evidence>
<dbReference type="AlphaFoldDB" id="A0A9D2G3Y8"/>
<reference evidence="1" key="1">
    <citation type="journal article" date="2021" name="PeerJ">
        <title>Extensive microbial diversity within the chicken gut microbiome revealed by metagenomics and culture.</title>
        <authorList>
            <person name="Gilroy R."/>
            <person name="Ravi A."/>
            <person name="Getino M."/>
            <person name="Pursley I."/>
            <person name="Horton D.L."/>
            <person name="Alikhan N.F."/>
            <person name="Baker D."/>
            <person name="Gharbi K."/>
            <person name="Hall N."/>
            <person name="Watson M."/>
            <person name="Adriaenssens E.M."/>
            <person name="Foster-Nyarko E."/>
            <person name="Jarju S."/>
            <person name="Secka A."/>
            <person name="Antonio M."/>
            <person name="Oren A."/>
            <person name="Chaudhuri R.R."/>
            <person name="La Ragione R."/>
            <person name="Hildebrand F."/>
            <person name="Pallen M.J."/>
        </authorList>
    </citation>
    <scope>NUCLEOTIDE SEQUENCE</scope>
    <source>
        <strain evidence="1">CHK169-4300</strain>
    </source>
</reference>
<dbReference type="EMBL" id="DXAZ01000141">
    <property type="protein sequence ID" value="HIZ71772.1"/>
    <property type="molecule type" value="Genomic_DNA"/>
</dbReference>
<comment type="caution">
    <text evidence="1">The sequence shown here is derived from an EMBL/GenBank/DDBJ whole genome shotgun (WGS) entry which is preliminary data.</text>
</comment>
<evidence type="ECO:0000313" key="2">
    <source>
        <dbReference type="Proteomes" id="UP000824106"/>
    </source>
</evidence>
<dbReference type="Proteomes" id="UP000824106">
    <property type="component" value="Unassembled WGS sequence"/>
</dbReference>
<sequence length="50" mass="5839">MIRTRELEIAALDTNDDWGMAYFEGQMNTIKHIKTMVENNIFDFATDEVV</sequence>
<proteinExistence type="predicted"/>
<organism evidence="1 2">
    <name type="scientific">Candidatus Atopostipes pullistercoris</name>
    <dbReference type="NCBI Taxonomy" id="2838467"/>
    <lineage>
        <taxon>Bacteria</taxon>
        <taxon>Bacillati</taxon>
        <taxon>Bacillota</taxon>
        <taxon>Bacilli</taxon>
        <taxon>Lactobacillales</taxon>
        <taxon>Carnobacteriaceae</taxon>
        <taxon>Atopostipes</taxon>
    </lineage>
</organism>